<organism evidence="1">
    <name type="scientific">Arundo donax</name>
    <name type="common">Giant reed</name>
    <name type="synonym">Donax arundinaceus</name>
    <dbReference type="NCBI Taxonomy" id="35708"/>
    <lineage>
        <taxon>Eukaryota</taxon>
        <taxon>Viridiplantae</taxon>
        <taxon>Streptophyta</taxon>
        <taxon>Embryophyta</taxon>
        <taxon>Tracheophyta</taxon>
        <taxon>Spermatophyta</taxon>
        <taxon>Magnoliopsida</taxon>
        <taxon>Liliopsida</taxon>
        <taxon>Poales</taxon>
        <taxon>Poaceae</taxon>
        <taxon>PACMAD clade</taxon>
        <taxon>Arundinoideae</taxon>
        <taxon>Arundineae</taxon>
        <taxon>Arundo</taxon>
    </lineage>
</organism>
<reference evidence="1" key="2">
    <citation type="journal article" date="2015" name="Data Brief">
        <title>Shoot transcriptome of the giant reed, Arundo donax.</title>
        <authorList>
            <person name="Barrero R.A."/>
            <person name="Guerrero F.D."/>
            <person name="Moolhuijzen P."/>
            <person name="Goolsby J.A."/>
            <person name="Tidwell J."/>
            <person name="Bellgard S.E."/>
            <person name="Bellgard M.I."/>
        </authorList>
    </citation>
    <scope>NUCLEOTIDE SEQUENCE</scope>
    <source>
        <tissue evidence="1">Shoot tissue taken approximately 20 cm above the soil surface</tissue>
    </source>
</reference>
<name>A0A0A8YAF1_ARUDO</name>
<protein>
    <submittedName>
        <fullName evidence="1">Uncharacterized protein</fullName>
    </submittedName>
</protein>
<sequence>MTSVFSVWIMEEELWRDRCVYAHAGTIGYKAFKEVLEWYLL</sequence>
<dbReference type="AlphaFoldDB" id="A0A0A8YAF1"/>
<dbReference type="EMBL" id="GBRH01277523">
    <property type="protein sequence ID" value="JAD20372.1"/>
    <property type="molecule type" value="Transcribed_RNA"/>
</dbReference>
<evidence type="ECO:0000313" key="1">
    <source>
        <dbReference type="EMBL" id="JAD20372.1"/>
    </source>
</evidence>
<accession>A0A0A8YAF1</accession>
<proteinExistence type="predicted"/>
<reference evidence="1" key="1">
    <citation type="submission" date="2014-09" db="EMBL/GenBank/DDBJ databases">
        <authorList>
            <person name="Magalhaes I.L.F."/>
            <person name="Oliveira U."/>
            <person name="Santos F.R."/>
            <person name="Vidigal T.H.D.A."/>
            <person name="Brescovit A.D."/>
            <person name="Santos A.J."/>
        </authorList>
    </citation>
    <scope>NUCLEOTIDE SEQUENCE</scope>
    <source>
        <tissue evidence="1">Shoot tissue taken approximately 20 cm above the soil surface</tissue>
    </source>
</reference>